<evidence type="ECO:0000256" key="1">
    <source>
        <dbReference type="ARBA" id="ARBA00022485"/>
    </source>
</evidence>
<evidence type="ECO:0000313" key="7">
    <source>
        <dbReference type="EMBL" id="EST35128.1"/>
    </source>
</evidence>
<dbReference type="AlphaFoldDB" id="V6KSX9"/>
<evidence type="ECO:0000256" key="2">
    <source>
        <dbReference type="ARBA" id="ARBA00022723"/>
    </source>
</evidence>
<dbReference type="SUPFAM" id="SSF53706">
    <property type="entry name" value="Formate dehydrogenase/DMSO reductase, domains 1-3"/>
    <property type="match status" value="1"/>
</dbReference>
<comment type="caution">
    <text evidence="7">The sequence shown here is derived from an EMBL/GenBank/DDBJ whole genome shotgun (WGS) entry which is preliminary data.</text>
</comment>
<dbReference type="InterPro" id="IPR050123">
    <property type="entry name" value="Prok_molybdopt-oxidoreductase"/>
</dbReference>
<dbReference type="GO" id="GO:0016491">
    <property type="term" value="F:oxidoreductase activity"/>
    <property type="evidence" value="ECO:0007669"/>
    <property type="project" value="InterPro"/>
</dbReference>
<evidence type="ECO:0000313" key="8">
    <source>
        <dbReference type="Proteomes" id="UP000017984"/>
    </source>
</evidence>
<reference evidence="7 8" key="1">
    <citation type="journal article" date="2014" name="Genome Announc.">
        <title>Draft Genome Sequence of Streptomyces roseochromogenes subsp. oscitans DS 12.976, Producer of the Aminocoumarin Antibiotic Clorobiocin.</title>
        <authorList>
            <person name="Ruckert C."/>
            <person name="Kalinowski J."/>
            <person name="Heide L."/>
            <person name="Apel A.K."/>
        </authorList>
    </citation>
    <scope>NUCLEOTIDE SEQUENCE [LARGE SCALE GENOMIC DNA]</scope>
    <source>
        <strain evidence="7 8">DS 12.976</strain>
    </source>
</reference>
<evidence type="ECO:0000256" key="3">
    <source>
        <dbReference type="ARBA" id="ARBA00023004"/>
    </source>
</evidence>
<dbReference type="STRING" id="1352936.M878_07815"/>
<dbReference type="Pfam" id="PF00384">
    <property type="entry name" value="Molybdopterin"/>
    <property type="match status" value="1"/>
</dbReference>
<dbReference type="GO" id="GO:0046872">
    <property type="term" value="F:metal ion binding"/>
    <property type="evidence" value="ECO:0007669"/>
    <property type="project" value="UniProtKB-KW"/>
</dbReference>
<keyword evidence="8" id="KW-1185">Reference proteome</keyword>
<organism evidence="7 8">
    <name type="scientific">Streptomyces roseochromogenus subsp. oscitans DS 12.976</name>
    <dbReference type="NCBI Taxonomy" id="1352936"/>
    <lineage>
        <taxon>Bacteria</taxon>
        <taxon>Bacillati</taxon>
        <taxon>Actinomycetota</taxon>
        <taxon>Actinomycetes</taxon>
        <taxon>Kitasatosporales</taxon>
        <taxon>Streptomycetaceae</taxon>
        <taxon>Streptomyces</taxon>
    </lineage>
</organism>
<keyword evidence="2" id="KW-0479">Metal-binding</keyword>
<evidence type="ECO:0000259" key="6">
    <source>
        <dbReference type="PROSITE" id="PS51669"/>
    </source>
</evidence>
<proteinExistence type="predicted"/>
<dbReference type="PANTHER" id="PTHR43105">
    <property type="entry name" value="RESPIRATORY NITRATE REDUCTASE"/>
    <property type="match status" value="1"/>
</dbReference>
<keyword evidence="3" id="KW-0408">Iron</keyword>
<dbReference type="PROSITE" id="PS51669">
    <property type="entry name" value="4FE4S_MOW_BIS_MGD"/>
    <property type="match status" value="1"/>
</dbReference>
<dbReference type="InterPro" id="IPR006963">
    <property type="entry name" value="Mopterin_OxRdtase_4Fe-4S_dom"/>
</dbReference>
<accession>V6KSX9</accession>
<evidence type="ECO:0000256" key="5">
    <source>
        <dbReference type="SAM" id="MobiDB-lite"/>
    </source>
</evidence>
<keyword evidence="4" id="KW-0411">Iron-sulfur</keyword>
<feature type="compositionally biased region" description="Basic and acidic residues" evidence="5">
    <location>
        <begin position="272"/>
        <end position="283"/>
    </location>
</feature>
<name>V6KSX9_STRRC</name>
<dbReference type="HOGENOM" id="CLU_983257_0_0_11"/>
<protein>
    <recommendedName>
        <fullName evidence="6">4Fe-4S Mo/W bis-MGD-type domain-containing protein</fullName>
    </recommendedName>
</protein>
<dbReference type="GO" id="GO:0016020">
    <property type="term" value="C:membrane"/>
    <property type="evidence" value="ECO:0007669"/>
    <property type="project" value="TreeGrafter"/>
</dbReference>
<dbReference type="Gene3D" id="3.40.50.12440">
    <property type="match status" value="2"/>
</dbReference>
<keyword evidence="1" id="KW-0004">4Fe-4S</keyword>
<feature type="compositionally biased region" description="Basic residues" evidence="5">
    <location>
        <begin position="227"/>
        <end position="247"/>
    </location>
</feature>
<feature type="region of interest" description="Disordered" evidence="5">
    <location>
        <begin position="208"/>
        <end position="283"/>
    </location>
</feature>
<dbReference type="InterPro" id="IPR006656">
    <property type="entry name" value="Mopterin_OxRdtase"/>
</dbReference>
<gene>
    <name evidence="7" type="ORF">M878_07815</name>
</gene>
<feature type="domain" description="4Fe-4S Mo/W bis-MGD-type" evidence="6">
    <location>
        <begin position="3"/>
        <end position="71"/>
    </location>
</feature>
<dbReference type="Proteomes" id="UP000017984">
    <property type="component" value="Chromosome"/>
</dbReference>
<feature type="region of interest" description="Disordered" evidence="5">
    <location>
        <begin position="1"/>
        <end position="20"/>
    </location>
</feature>
<dbReference type="PANTHER" id="PTHR43105:SF2">
    <property type="entry name" value="RESPIRATORY NITRATE REDUCTASE 2 ALPHA CHAIN"/>
    <property type="match status" value="1"/>
</dbReference>
<dbReference type="EMBL" id="AWQX01000062">
    <property type="protein sequence ID" value="EST35128.1"/>
    <property type="molecule type" value="Genomic_DNA"/>
</dbReference>
<dbReference type="GO" id="GO:0051539">
    <property type="term" value="F:4 iron, 4 sulfur cluster binding"/>
    <property type="evidence" value="ECO:0007669"/>
    <property type="project" value="UniProtKB-KW"/>
</dbReference>
<evidence type="ECO:0000256" key="4">
    <source>
        <dbReference type="ARBA" id="ARBA00023014"/>
    </source>
</evidence>
<sequence>MTDTQTPPREPGAALPAAGRSRRWKVYVKDGIITWETQETDYTSVGPDRPEYEPQGCPRGAAFSRYTCSPTRVRYPQVRGKGGLVRASWAEAVEIVAAAQVHTIGTHGPDRVAGFSPIPAMPIAPHAAGARYHSLTGAPMLSFYDWYAGLPVASPQVFGDQPGVPEPGDWWDAAYPMMWDSNVPVTRTPDAHRMAEARYRGQKVVPVRHLDRCRRRRPAPGGDSRFRAPRGLRPRLRRGARHGRRRPVRPDSGRRSLPLVSVETLHSLSRRQTSDDPADAKEV</sequence>
<dbReference type="PATRIC" id="fig|1352936.5.peg.1666"/>